<accession>A0A2T9YM21</accession>
<dbReference type="Proteomes" id="UP000245383">
    <property type="component" value="Unassembled WGS sequence"/>
</dbReference>
<dbReference type="STRING" id="133385.A0A2T9YM21"/>
<name>A0A2T9YM21_9FUNG</name>
<protein>
    <submittedName>
        <fullName evidence="1">Uncharacterized protein</fullName>
    </submittedName>
</protein>
<evidence type="ECO:0000313" key="1">
    <source>
        <dbReference type="EMBL" id="PVU93371.1"/>
    </source>
</evidence>
<gene>
    <name evidence="1" type="ORF">BB561_003298</name>
</gene>
<evidence type="ECO:0000313" key="2">
    <source>
        <dbReference type="Proteomes" id="UP000245383"/>
    </source>
</evidence>
<organism evidence="1 2">
    <name type="scientific">Smittium simulii</name>
    <dbReference type="NCBI Taxonomy" id="133385"/>
    <lineage>
        <taxon>Eukaryota</taxon>
        <taxon>Fungi</taxon>
        <taxon>Fungi incertae sedis</taxon>
        <taxon>Zoopagomycota</taxon>
        <taxon>Kickxellomycotina</taxon>
        <taxon>Harpellomycetes</taxon>
        <taxon>Harpellales</taxon>
        <taxon>Legeriomycetaceae</taxon>
        <taxon>Smittium</taxon>
    </lineage>
</organism>
<comment type="caution">
    <text evidence="1">The sequence shown here is derived from an EMBL/GenBank/DDBJ whole genome shotgun (WGS) entry which is preliminary data.</text>
</comment>
<reference evidence="1 2" key="1">
    <citation type="journal article" date="2018" name="MBio">
        <title>Comparative Genomics Reveals the Core Gene Toolbox for the Fungus-Insect Symbiosis.</title>
        <authorList>
            <person name="Wang Y."/>
            <person name="Stata M."/>
            <person name="Wang W."/>
            <person name="Stajich J.E."/>
            <person name="White M.M."/>
            <person name="Moncalvo J.M."/>
        </authorList>
    </citation>
    <scope>NUCLEOTIDE SEQUENCE [LARGE SCALE GENOMIC DNA]</scope>
    <source>
        <strain evidence="1 2">SWE-8-4</strain>
    </source>
</reference>
<sequence length="568" mass="65348">MLKTSSNNFINNLNPADLSVPDQSSKSYNSSKLAKFGPGLLEFIQKTPIKTVKNTSDFQFLFDSDDEQHDKSKNKDLKFLKLFQDKNSAKLISKKCSLSLKLTKTPTKKIDKQFKTAKNVARRNERAPKYSKKINLKAEKIYTQNELIFKNRSKMPQKAKTQKNLESSNNFLKLQKLNIYNKKKLILLKISELKSDSLFQDKNSAKLISKKCSLSLKLTKTPTKKIDKQFKTAKNVARRNERAPKYSKKINLKAEKIYTQNELIFKNRSKMPQKAKTQKNLESSNNFLKLQKLNIYNKKKLILWNISELKLDSVRKMVKIHTKICPDSIKISKKRQQNGEYRFEITPKCANSNFFTNPEIEFFEKILKTKARFDIHKNNRQNPPKSAKKQPNLVVAVQETLLNKKSYRYRLPGYTVIESKSDHNLGGNGLLIAFKNNSGLQIFELKQHPHWMSATIVGKITDSKEIKMILINLHLPSAGIRKNEQLQHGYTSSTKIQLKSSLNLARCRVENLSGSRYNGLSMGRMLDHILYRANNNADLDALCNDTVATVTATFAEIKKFKNFVIKNA</sequence>
<dbReference type="AlphaFoldDB" id="A0A2T9YM21"/>
<proteinExistence type="predicted"/>
<keyword evidence="2" id="KW-1185">Reference proteome</keyword>
<dbReference type="EMBL" id="MBFR01000130">
    <property type="protein sequence ID" value="PVU93371.1"/>
    <property type="molecule type" value="Genomic_DNA"/>
</dbReference>